<feature type="coiled-coil region" evidence="1">
    <location>
        <begin position="231"/>
        <end position="268"/>
    </location>
</feature>
<evidence type="ECO:0000256" key="2">
    <source>
        <dbReference type="SAM" id="MobiDB-lite"/>
    </source>
</evidence>
<dbReference type="Proteomes" id="UP000494161">
    <property type="component" value="Unassembled WGS sequence"/>
</dbReference>
<gene>
    <name evidence="3" type="ORF">LMG7053_04807</name>
</gene>
<dbReference type="RefSeq" id="WP_175224375.1">
    <property type="nucleotide sequence ID" value="NZ_CADILJ010000065.1"/>
</dbReference>
<accession>A0ABM8M2H5</accession>
<reference evidence="3 4" key="1">
    <citation type="submission" date="2020-04" db="EMBL/GenBank/DDBJ databases">
        <authorList>
            <person name="De Canck E."/>
        </authorList>
    </citation>
    <scope>NUCLEOTIDE SEQUENCE [LARGE SCALE GENOMIC DNA]</scope>
    <source>
        <strain evidence="3 4">LMG 7053</strain>
    </source>
</reference>
<feature type="compositionally biased region" description="Low complexity" evidence="2">
    <location>
        <begin position="85"/>
        <end position="104"/>
    </location>
</feature>
<keyword evidence="1" id="KW-0175">Coiled coil</keyword>
<proteinExistence type="predicted"/>
<keyword evidence="4" id="KW-1185">Reference proteome</keyword>
<dbReference type="EMBL" id="CADILJ010000065">
    <property type="protein sequence ID" value="CAB3955795.1"/>
    <property type="molecule type" value="Genomic_DNA"/>
</dbReference>
<feature type="region of interest" description="Disordered" evidence="2">
    <location>
        <begin position="329"/>
        <end position="367"/>
    </location>
</feature>
<feature type="region of interest" description="Disordered" evidence="2">
    <location>
        <begin position="1"/>
        <end position="124"/>
    </location>
</feature>
<protein>
    <submittedName>
        <fullName evidence="3">Uncharacterized protein</fullName>
    </submittedName>
</protein>
<feature type="compositionally biased region" description="Low complexity" evidence="2">
    <location>
        <begin position="52"/>
        <end position="65"/>
    </location>
</feature>
<evidence type="ECO:0000256" key="1">
    <source>
        <dbReference type="SAM" id="Coils"/>
    </source>
</evidence>
<feature type="compositionally biased region" description="Basic and acidic residues" evidence="2">
    <location>
        <begin position="358"/>
        <end position="367"/>
    </location>
</feature>
<feature type="compositionally biased region" description="Basic and acidic residues" evidence="2">
    <location>
        <begin position="66"/>
        <end position="76"/>
    </location>
</feature>
<comment type="caution">
    <text evidence="3">The sequence shown here is derived from an EMBL/GenBank/DDBJ whole genome shotgun (WGS) entry which is preliminary data.</text>
</comment>
<name>A0ABM8M2H5_9BURK</name>
<evidence type="ECO:0000313" key="4">
    <source>
        <dbReference type="Proteomes" id="UP000494161"/>
    </source>
</evidence>
<evidence type="ECO:0000313" key="3">
    <source>
        <dbReference type="EMBL" id="CAB3955795.1"/>
    </source>
</evidence>
<feature type="compositionally biased region" description="Low complexity" evidence="2">
    <location>
        <begin position="29"/>
        <end position="45"/>
    </location>
</feature>
<organism evidence="3 4">
    <name type="scientific">Achromobacter ruhlandii</name>
    <dbReference type="NCBI Taxonomy" id="72557"/>
    <lineage>
        <taxon>Bacteria</taxon>
        <taxon>Pseudomonadati</taxon>
        <taxon>Pseudomonadota</taxon>
        <taxon>Betaproteobacteria</taxon>
        <taxon>Burkholderiales</taxon>
        <taxon>Alcaligenaceae</taxon>
        <taxon>Achromobacter</taxon>
    </lineage>
</organism>
<sequence length="367" mass="39324">MEDDLDNLPLDDGAGQGQDGGAPVLNEPDAAGDAPPASAGSQAAAFLDSITEAPASGEPSGAPAGRIRDDQGRFKAADPAQDTSAAPQHGQPPAQGANPAAAAAPAPPKSPEQEDSELLAGIKSERGRARVAQIIEERKTAQGEVAAVRELVQAAGMTAESFSQHIEFSRLANSNDPRDLQQAAQMLEQTRAELYRRLGQDAPGVDALSDFPDLAQQVQNLQMPRETALEVAKMRRDQQAAQARHQQAQQVEMETAQFKQDVARAQQSLESYVQTRAHEIDHPARMKALETYFADPRKLQEFATTYQPAQWPAAIRMLYDNVQVAPAARRPTPAPISGRTGALGRPAPSADQPSDQRIMSRIDELGL</sequence>